<dbReference type="InterPro" id="IPR037682">
    <property type="entry name" value="TonB_C"/>
</dbReference>
<proteinExistence type="predicted"/>
<dbReference type="InterPro" id="IPR006260">
    <property type="entry name" value="TonB/TolA_C"/>
</dbReference>
<dbReference type="PROSITE" id="PS52015">
    <property type="entry name" value="TONB_CTD"/>
    <property type="match status" value="1"/>
</dbReference>
<dbReference type="Proteomes" id="UP000485562">
    <property type="component" value="Unassembled WGS sequence"/>
</dbReference>
<evidence type="ECO:0000259" key="7">
    <source>
        <dbReference type="PROSITE" id="PS52015"/>
    </source>
</evidence>
<evidence type="ECO:0000313" key="8">
    <source>
        <dbReference type="EMBL" id="OQB71963.1"/>
    </source>
</evidence>
<dbReference type="EMBL" id="MWDQ01000146">
    <property type="protein sequence ID" value="OQB71963.1"/>
    <property type="molecule type" value="Genomic_DNA"/>
</dbReference>
<feature type="region of interest" description="Disordered" evidence="5">
    <location>
        <begin position="151"/>
        <end position="174"/>
    </location>
</feature>
<feature type="transmembrane region" description="Helical" evidence="6">
    <location>
        <begin position="16"/>
        <end position="34"/>
    </location>
</feature>
<comment type="caution">
    <text evidence="8">The sequence shown here is derived from an EMBL/GenBank/DDBJ whole genome shotgun (WGS) entry which is preliminary data.</text>
</comment>
<dbReference type="GO" id="GO:0055085">
    <property type="term" value="P:transmembrane transport"/>
    <property type="evidence" value="ECO:0007669"/>
    <property type="project" value="InterPro"/>
</dbReference>
<dbReference type="GO" id="GO:0016020">
    <property type="term" value="C:membrane"/>
    <property type="evidence" value="ECO:0007669"/>
    <property type="project" value="UniProtKB-SubCell"/>
</dbReference>
<dbReference type="NCBIfam" id="TIGR01352">
    <property type="entry name" value="tonB_Cterm"/>
    <property type="match status" value="1"/>
</dbReference>
<protein>
    <submittedName>
        <fullName evidence="8">Gram-negative bacterial tonB protein</fullName>
    </submittedName>
</protein>
<gene>
    <name evidence="8" type="ORF">BWX89_01523</name>
</gene>
<organism evidence="8">
    <name type="scientific">candidate division TA06 bacterium ADurb.Bin131</name>
    <dbReference type="NCBI Taxonomy" id="1852827"/>
    <lineage>
        <taxon>Bacteria</taxon>
        <taxon>Bacteria division TA06</taxon>
    </lineage>
</organism>
<comment type="subcellular location">
    <subcellularLocation>
        <location evidence="1">Membrane</location>
        <topology evidence="1">Single-pass membrane protein</topology>
    </subcellularLocation>
</comment>
<evidence type="ECO:0000256" key="5">
    <source>
        <dbReference type="SAM" id="MobiDB-lite"/>
    </source>
</evidence>
<sequence>MNNISICTNQKTSETGFIFSLIFHILILLCLVSVKTRQVPDTDATVYIADIIDISNEFIGGDASSYTDEMDYGEGLISEGISTQGNKTYIPSGQPGINDYAKNLEMSIGTGITKRQDVSASGEVKGRGKDVGETFSGRAYRDTLVSKISDIKGSSQPGYNTKGSSGATGHSSGNFSAKKYEGELLAKIENSGSSVEQPGHSFSGNITSTGNKKLLSGNTLRSVQSNITSVSSSSQNVYVPPYYIDEIKTRIYKNWRRPSSSALKGEKATVSFRINKDGSVSDVIIEKTSGSSDFDSSVVNAVRKSSPFPSLPSGIALDFIDVSAEFSARGVE</sequence>
<feature type="compositionally biased region" description="Polar residues" evidence="5">
    <location>
        <begin position="152"/>
        <end position="174"/>
    </location>
</feature>
<dbReference type="Pfam" id="PF13103">
    <property type="entry name" value="TonB_2"/>
    <property type="match status" value="1"/>
</dbReference>
<keyword evidence="4 6" id="KW-0472">Membrane</keyword>
<evidence type="ECO:0000256" key="1">
    <source>
        <dbReference type="ARBA" id="ARBA00004167"/>
    </source>
</evidence>
<evidence type="ECO:0000256" key="4">
    <source>
        <dbReference type="ARBA" id="ARBA00023136"/>
    </source>
</evidence>
<accession>A0A1V6C4W5</accession>
<reference evidence="8" key="1">
    <citation type="submission" date="2017-02" db="EMBL/GenBank/DDBJ databases">
        <title>Delving into the versatile metabolic prowess of the omnipresent phylum Bacteroidetes.</title>
        <authorList>
            <person name="Nobu M.K."/>
            <person name="Mei R."/>
            <person name="Narihiro T."/>
            <person name="Kuroda K."/>
            <person name="Liu W.-T."/>
        </authorList>
    </citation>
    <scope>NUCLEOTIDE SEQUENCE</scope>
    <source>
        <strain evidence="8">ADurb.Bin131</strain>
    </source>
</reference>
<dbReference type="AlphaFoldDB" id="A0A1V6C4W5"/>
<keyword evidence="3 6" id="KW-1133">Transmembrane helix</keyword>
<name>A0A1V6C4W5_UNCT6</name>
<evidence type="ECO:0000256" key="6">
    <source>
        <dbReference type="SAM" id="Phobius"/>
    </source>
</evidence>
<feature type="domain" description="TonB C-terminal" evidence="7">
    <location>
        <begin position="240"/>
        <end position="332"/>
    </location>
</feature>
<evidence type="ECO:0000256" key="3">
    <source>
        <dbReference type="ARBA" id="ARBA00022989"/>
    </source>
</evidence>
<evidence type="ECO:0000256" key="2">
    <source>
        <dbReference type="ARBA" id="ARBA00022692"/>
    </source>
</evidence>
<dbReference type="Gene3D" id="3.30.1150.10">
    <property type="match status" value="1"/>
</dbReference>
<dbReference type="SUPFAM" id="SSF74653">
    <property type="entry name" value="TolA/TonB C-terminal domain"/>
    <property type="match status" value="1"/>
</dbReference>
<keyword evidence="2 6" id="KW-0812">Transmembrane</keyword>